<evidence type="ECO:0000313" key="1">
    <source>
        <dbReference type="EMBL" id="JAI06887.1"/>
    </source>
</evidence>
<name>A0A0E9XWV1_ANGAN</name>
<dbReference type="EMBL" id="GBXM01001691">
    <property type="protein sequence ID" value="JAI06887.1"/>
    <property type="molecule type" value="Transcribed_RNA"/>
</dbReference>
<proteinExistence type="predicted"/>
<accession>A0A0E9XWV1</accession>
<sequence>MFYPGPQRRVDNAHIPTNGLQCGWCCCVLSYWLPH</sequence>
<dbReference type="AlphaFoldDB" id="A0A0E9XWV1"/>
<reference evidence="1" key="2">
    <citation type="journal article" date="2015" name="Fish Shellfish Immunol.">
        <title>Early steps in the European eel (Anguilla anguilla)-Vibrio vulnificus interaction in the gills: Role of the RtxA13 toxin.</title>
        <authorList>
            <person name="Callol A."/>
            <person name="Pajuelo D."/>
            <person name="Ebbesson L."/>
            <person name="Teles M."/>
            <person name="MacKenzie S."/>
            <person name="Amaro C."/>
        </authorList>
    </citation>
    <scope>NUCLEOTIDE SEQUENCE</scope>
</reference>
<organism evidence="1">
    <name type="scientific">Anguilla anguilla</name>
    <name type="common">European freshwater eel</name>
    <name type="synonym">Muraena anguilla</name>
    <dbReference type="NCBI Taxonomy" id="7936"/>
    <lineage>
        <taxon>Eukaryota</taxon>
        <taxon>Metazoa</taxon>
        <taxon>Chordata</taxon>
        <taxon>Craniata</taxon>
        <taxon>Vertebrata</taxon>
        <taxon>Euteleostomi</taxon>
        <taxon>Actinopterygii</taxon>
        <taxon>Neopterygii</taxon>
        <taxon>Teleostei</taxon>
        <taxon>Anguilliformes</taxon>
        <taxon>Anguillidae</taxon>
        <taxon>Anguilla</taxon>
    </lineage>
</organism>
<reference evidence="1" key="1">
    <citation type="submission" date="2014-11" db="EMBL/GenBank/DDBJ databases">
        <authorList>
            <person name="Amaro Gonzalez C."/>
        </authorList>
    </citation>
    <scope>NUCLEOTIDE SEQUENCE</scope>
</reference>
<protein>
    <submittedName>
        <fullName evidence="1">Uncharacterized protein</fullName>
    </submittedName>
</protein>